<sequence>MWFRSDLRIDDNPALSNAMQDGATAAVYFLTPEQWCKHDFSPARLSLMARQLDDLTEQLASLNVPIIIRKCADFSAVPAAMAELIVELGASKLYFNHEYEVNEMAMSRNVVKKVRQLTLQTVACHDQCMIEPGKIKTAQGECYKVYSAFKRAYIKAFDQYCRDYYPCPQPQSEIMLHSDKQALDIWLAELERDLVDWRSVWPAGRDAVQNQLNEFLQQAVSDYHEYRDIPSINGTSGLSAYIAVGAISVLECFRAARQLNHGEIDTGQQGPVSWINELIWRDFYRHLLIAFPDLCRHKPFKLDTDKLPWKKDRQLFERWCQGKTGYPLVDAAMRQLLQTGWMHNRLRMVTAMFLTKHLFIDWRWGERFFMQHLVDGDFASNNGGWQWSASTGVDAVPYFRIFNPTRQSERFDEDGSFIRRYVPELAHLSAKNIHQPSKEQAIQAGYPLPVVEHKVAVAQTKSWFADLTQQVS</sequence>
<protein>
    <recommendedName>
        <fullName evidence="4">Deoxyribodipyrimidine photo-lyase</fullName>
        <ecNumber evidence="3">4.1.99.3</ecNumber>
    </recommendedName>
    <alternativeName>
        <fullName evidence="8">DNA photolyase</fullName>
    </alternativeName>
    <alternativeName>
        <fullName evidence="11">Photoreactivating enzyme</fullName>
    </alternativeName>
</protein>
<name>A0A8J6IN67_9ALTE</name>
<feature type="site" description="Electron transfer via tryptophanyl radical" evidence="13">
    <location>
        <position position="362"/>
    </location>
</feature>
<evidence type="ECO:0000256" key="6">
    <source>
        <dbReference type="ARBA" id="ARBA00022827"/>
    </source>
</evidence>
<proteinExistence type="inferred from homology"/>
<evidence type="ECO:0000256" key="4">
    <source>
        <dbReference type="ARBA" id="ARBA00014046"/>
    </source>
</evidence>
<dbReference type="PANTHER" id="PTHR11455">
    <property type="entry name" value="CRYPTOCHROME"/>
    <property type="match status" value="1"/>
</dbReference>
<gene>
    <name evidence="16" type="primary">phrB</name>
    <name evidence="16" type="ORF">H8B19_00960</name>
</gene>
<dbReference type="EC" id="4.1.99.3" evidence="3"/>
<evidence type="ECO:0000256" key="8">
    <source>
        <dbReference type="ARBA" id="ARBA00031671"/>
    </source>
</evidence>
<dbReference type="Gene3D" id="1.25.40.80">
    <property type="match status" value="1"/>
</dbReference>
<evidence type="ECO:0000313" key="17">
    <source>
        <dbReference type="Proteomes" id="UP000601768"/>
    </source>
</evidence>
<dbReference type="EMBL" id="JACNEP010000001">
    <property type="protein sequence ID" value="MBC3764431.1"/>
    <property type="molecule type" value="Genomic_DNA"/>
</dbReference>
<dbReference type="GO" id="GO:0003904">
    <property type="term" value="F:deoxyribodipyrimidine photo-lyase activity"/>
    <property type="evidence" value="ECO:0007669"/>
    <property type="project" value="UniProtKB-EC"/>
</dbReference>
<feature type="site" description="Electron transfer via tryptophanyl radical" evidence="13">
    <location>
        <position position="385"/>
    </location>
</feature>
<dbReference type="PRINTS" id="PR00147">
    <property type="entry name" value="DNAPHOTLYASE"/>
</dbReference>
<evidence type="ECO:0000256" key="5">
    <source>
        <dbReference type="ARBA" id="ARBA00022630"/>
    </source>
</evidence>
<feature type="site" description="Electron transfer via tryptophanyl radical" evidence="13">
    <location>
        <position position="309"/>
    </location>
</feature>
<dbReference type="InterPro" id="IPR002081">
    <property type="entry name" value="Cryptochrome/DNA_photolyase_1"/>
</dbReference>
<evidence type="ECO:0000256" key="12">
    <source>
        <dbReference type="PIRSR" id="PIRSR602081-1"/>
    </source>
</evidence>
<evidence type="ECO:0000256" key="1">
    <source>
        <dbReference type="ARBA" id="ARBA00001932"/>
    </source>
</evidence>
<dbReference type="Gene3D" id="3.40.50.620">
    <property type="entry name" value="HUPs"/>
    <property type="match status" value="1"/>
</dbReference>
<reference evidence="16" key="1">
    <citation type="journal article" date="2018" name="Int. J. Syst. Evol. Microbiol.">
        <title>Neptunicella marina gen. nov., sp. nov., isolated from surface seawater.</title>
        <authorList>
            <person name="Liu X."/>
            <person name="Lai Q."/>
            <person name="Du Y."/>
            <person name="Zhang X."/>
            <person name="Liu Z."/>
            <person name="Sun F."/>
            <person name="Shao Z."/>
        </authorList>
    </citation>
    <scope>NUCLEOTIDE SEQUENCE</scope>
    <source>
        <strain evidence="16">S27-2</strain>
    </source>
</reference>
<feature type="binding site" evidence="12">
    <location>
        <position position="223"/>
    </location>
    <ligand>
        <name>FAD</name>
        <dbReference type="ChEBI" id="CHEBI:57692"/>
    </ligand>
</feature>
<keyword evidence="7 14" id="KW-0157">Chromophore</keyword>
<dbReference type="GO" id="GO:0071949">
    <property type="term" value="F:FAD binding"/>
    <property type="evidence" value="ECO:0007669"/>
    <property type="project" value="TreeGrafter"/>
</dbReference>
<dbReference type="PROSITE" id="PS51645">
    <property type="entry name" value="PHR_CRY_ALPHA_BETA"/>
    <property type="match status" value="1"/>
</dbReference>
<dbReference type="InterPro" id="IPR036155">
    <property type="entry name" value="Crypto/Photolyase_N_sf"/>
</dbReference>
<comment type="function">
    <text evidence="10">Involved in repair of UV radiation-induced DNA damage. Catalyzes the light-dependent monomerization (300-600 nm) of cyclobutyl pyrimidine dimers (in cis-syn configuration), which are formed between adjacent bases on the same DNA strand upon exposure to ultraviolet radiation.</text>
</comment>
<dbReference type="InterPro" id="IPR006050">
    <property type="entry name" value="DNA_photolyase_N"/>
</dbReference>
<comment type="cofactor">
    <cofactor evidence="12">
        <name>FAD</name>
        <dbReference type="ChEBI" id="CHEBI:57692"/>
    </cofactor>
    <text evidence="12">Binds 1 FAD per subunit.</text>
</comment>
<dbReference type="Proteomes" id="UP000601768">
    <property type="component" value="Unassembled WGS sequence"/>
</dbReference>
<comment type="similarity">
    <text evidence="14">Belongs to the DNA photolyase family.</text>
</comment>
<feature type="binding site" evidence="12">
    <location>
        <begin position="235"/>
        <end position="239"/>
    </location>
    <ligand>
        <name>FAD</name>
        <dbReference type="ChEBI" id="CHEBI:57692"/>
    </ligand>
</feature>
<reference evidence="16" key="2">
    <citation type="submission" date="2020-08" db="EMBL/GenBank/DDBJ databases">
        <authorList>
            <person name="Lai Q."/>
        </authorList>
    </citation>
    <scope>NUCLEOTIDE SEQUENCE</scope>
    <source>
        <strain evidence="16">S27-2</strain>
    </source>
</reference>
<comment type="similarity">
    <text evidence="2">Belongs to the DNA photolyase class-1 family.</text>
</comment>
<dbReference type="SUPFAM" id="SSF52425">
    <property type="entry name" value="Cryptochrome/photolyase, N-terminal domain"/>
    <property type="match status" value="1"/>
</dbReference>
<dbReference type="SUPFAM" id="SSF48173">
    <property type="entry name" value="Cryptochrome/photolyase FAD-binding domain"/>
    <property type="match status" value="1"/>
</dbReference>
<dbReference type="Gene3D" id="1.10.579.10">
    <property type="entry name" value="DNA Cyclobutane Dipyrimidine Photolyase, subunit A, domain 3"/>
    <property type="match status" value="1"/>
</dbReference>
<organism evidence="16 17">
    <name type="scientific">Neptunicella marina</name>
    <dbReference type="NCBI Taxonomy" id="2125989"/>
    <lineage>
        <taxon>Bacteria</taxon>
        <taxon>Pseudomonadati</taxon>
        <taxon>Pseudomonadota</taxon>
        <taxon>Gammaproteobacteria</taxon>
        <taxon>Alteromonadales</taxon>
        <taxon>Alteromonadaceae</taxon>
        <taxon>Neptunicella</taxon>
    </lineage>
</organism>
<dbReference type="InterPro" id="IPR018394">
    <property type="entry name" value="DNA_photolyase_1_CS_C"/>
</dbReference>
<dbReference type="GO" id="GO:0003677">
    <property type="term" value="F:DNA binding"/>
    <property type="evidence" value="ECO:0007669"/>
    <property type="project" value="TreeGrafter"/>
</dbReference>
<dbReference type="Pfam" id="PF03441">
    <property type="entry name" value="FAD_binding_7"/>
    <property type="match status" value="1"/>
</dbReference>
<evidence type="ECO:0000256" key="3">
    <source>
        <dbReference type="ARBA" id="ARBA00013149"/>
    </source>
</evidence>
<dbReference type="Pfam" id="PF00875">
    <property type="entry name" value="DNA_photolyase"/>
    <property type="match status" value="1"/>
</dbReference>
<keyword evidence="5 12" id="KW-0285">Flavoprotein</keyword>
<dbReference type="GO" id="GO:0009416">
    <property type="term" value="P:response to light stimulus"/>
    <property type="evidence" value="ECO:0007669"/>
    <property type="project" value="TreeGrafter"/>
</dbReference>
<comment type="cofactor">
    <cofactor evidence="1">
        <name>(6R)-5,10-methylene-5,6,7,8-tetrahydrofolate</name>
        <dbReference type="ChEBI" id="CHEBI:15636"/>
    </cofactor>
</comment>
<evidence type="ECO:0000256" key="10">
    <source>
        <dbReference type="ARBA" id="ARBA00059220"/>
    </source>
</evidence>
<feature type="binding site" evidence="12">
    <location>
        <begin position="375"/>
        <end position="377"/>
    </location>
    <ligand>
        <name>FAD</name>
        <dbReference type="ChEBI" id="CHEBI:57692"/>
    </ligand>
</feature>
<comment type="caution">
    <text evidence="16">The sequence shown here is derived from an EMBL/GenBank/DDBJ whole genome shotgun (WGS) entry which is preliminary data.</text>
</comment>
<dbReference type="InterPro" id="IPR014729">
    <property type="entry name" value="Rossmann-like_a/b/a_fold"/>
</dbReference>
<evidence type="ECO:0000256" key="9">
    <source>
        <dbReference type="ARBA" id="ARBA00033999"/>
    </source>
</evidence>
<dbReference type="PANTHER" id="PTHR11455:SF9">
    <property type="entry name" value="CRYPTOCHROME CIRCADIAN CLOCK 5 ISOFORM X1"/>
    <property type="match status" value="1"/>
</dbReference>
<evidence type="ECO:0000256" key="13">
    <source>
        <dbReference type="PIRSR" id="PIRSR602081-2"/>
    </source>
</evidence>
<dbReference type="GO" id="GO:0000719">
    <property type="term" value="P:photoreactive repair"/>
    <property type="evidence" value="ECO:0007669"/>
    <property type="project" value="UniProtKB-ARBA"/>
</dbReference>
<dbReference type="InterPro" id="IPR036134">
    <property type="entry name" value="Crypto/Photolyase_FAD-like_sf"/>
</dbReference>
<dbReference type="InterPro" id="IPR005101">
    <property type="entry name" value="Cryptochr/Photolyase_FAD-bd"/>
</dbReference>
<evidence type="ECO:0000256" key="11">
    <source>
        <dbReference type="ARBA" id="ARBA00083107"/>
    </source>
</evidence>
<dbReference type="PROSITE" id="PS00394">
    <property type="entry name" value="DNA_PHOTOLYASES_1_1"/>
    <property type="match status" value="1"/>
</dbReference>
<dbReference type="FunFam" id="1.10.579.10:FF:000003">
    <property type="entry name" value="Deoxyribodipyrimidine photo-lyase"/>
    <property type="match status" value="1"/>
</dbReference>
<feature type="binding site" evidence="12">
    <location>
        <begin position="277"/>
        <end position="284"/>
    </location>
    <ligand>
        <name>FAD</name>
        <dbReference type="ChEBI" id="CHEBI:57692"/>
    </ligand>
</feature>
<evidence type="ECO:0000313" key="16">
    <source>
        <dbReference type="EMBL" id="MBC3764431.1"/>
    </source>
</evidence>
<keyword evidence="16" id="KW-0456">Lyase</keyword>
<accession>A0A8J6IN67</accession>
<feature type="binding site" evidence="12">
    <location>
        <position position="274"/>
    </location>
    <ligand>
        <name>FAD</name>
        <dbReference type="ChEBI" id="CHEBI:57692"/>
    </ligand>
</feature>
<evidence type="ECO:0000256" key="7">
    <source>
        <dbReference type="ARBA" id="ARBA00022991"/>
    </source>
</evidence>
<evidence type="ECO:0000256" key="14">
    <source>
        <dbReference type="RuleBase" id="RU004182"/>
    </source>
</evidence>
<dbReference type="AlphaFoldDB" id="A0A8J6IN67"/>
<dbReference type="NCBIfam" id="NF007955">
    <property type="entry name" value="PRK10674.1"/>
    <property type="match status" value="1"/>
</dbReference>
<keyword evidence="6 12" id="KW-0274">FAD</keyword>
<evidence type="ECO:0000256" key="2">
    <source>
        <dbReference type="ARBA" id="ARBA00005862"/>
    </source>
</evidence>
<evidence type="ECO:0000259" key="15">
    <source>
        <dbReference type="PROSITE" id="PS51645"/>
    </source>
</evidence>
<comment type="catalytic activity">
    <reaction evidence="9">
        <text>cyclobutadipyrimidine (in DNA) = 2 pyrimidine residues (in DNA).</text>
        <dbReference type="EC" id="4.1.99.3"/>
    </reaction>
</comment>
<feature type="domain" description="Photolyase/cryptochrome alpha/beta" evidence="15">
    <location>
        <begin position="1"/>
        <end position="129"/>
    </location>
</feature>
<keyword evidence="17" id="KW-1185">Reference proteome</keyword>